<dbReference type="Proteomes" id="UP000318380">
    <property type="component" value="Unassembled WGS sequence"/>
</dbReference>
<sequence>MIHLRVVSPAEVTEALVPVLRAEPAVMNLCVLRAAVSNPDGDAVQFDVPQGLADEVVARLRGFGVDQRGSIVLENVDAAVSTLADRVSARRVRFQQSMPVWVEVEARIRRGGTYPPSWFALLVIAGLIGAVGILTNSQILIVGAMVVGPEYGAILSLAFGVTRRDRTRVGRGAAALAVGFGLAVVGALVLALVIRWADQVPEAYALGIRPVSHLIDSPDWFSVIVAVLAGMVGVISVTESLSSTLIGVFISVTTIPAASDIGVSLAFGDGSQAWGSTLQLLLNVTVLAGVAVAGLPAQRAIWRRAARRQRTRRLTT</sequence>
<dbReference type="RefSeq" id="WP_145814518.1">
    <property type="nucleotide sequence ID" value="NZ_VIVK01000003.1"/>
</dbReference>
<feature type="transmembrane region" description="Helical" evidence="1">
    <location>
        <begin position="220"/>
        <end position="238"/>
    </location>
</feature>
<feature type="transmembrane region" description="Helical" evidence="1">
    <location>
        <begin position="140"/>
        <end position="161"/>
    </location>
</feature>
<evidence type="ECO:0000256" key="1">
    <source>
        <dbReference type="SAM" id="Phobius"/>
    </source>
</evidence>
<keyword evidence="3" id="KW-1185">Reference proteome</keyword>
<accession>A0A561B3A3</accession>
<evidence type="ECO:0000313" key="3">
    <source>
        <dbReference type="Proteomes" id="UP000318380"/>
    </source>
</evidence>
<dbReference type="OrthoDB" id="8061853at2"/>
<dbReference type="PANTHER" id="PTHR20992:SF9">
    <property type="entry name" value="AT15442P-RELATED"/>
    <property type="match status" value="1"/>
</dbReference>
<dbReference type="AlphaFoldDB" id="A0A561B3A3"/>
<comment type="caution">
    <text evidence="2">The sequence shown here is derived from an EMBL/GenBank/DDBJ whole genome shotgun (WGS) entry which is preliminary data.</text>
</comment>
<dbReference type="InterPro" id="IPR005240">
    <property type="entry name" value="DUF389"/>
</dbReference>
<feature type="transmembrane region" description="Helical" evidence="1">
    <location>
        <begin position="280"/>
        <end position="302"/>
    </location>
</feature>
<dbReference type="Pfam" id="PF04087">
    <property type="entry name" value="DUF389"/>
    <property type="match status" value="1"/>
</dbReference>
<evidence type="ECO:0000313" key="2">
    <source>
        <dbReference type="EMBL" id="TWD73335.1"/>
    </source>
</evidence>
<feature type="transmembrane region" description="Helical" evidence="1">
    <location>
        <begin position="245"/>
        <end position="268"/>
    </location>
</feature>
<protein>
    <submittedName>
        <fullName evidence="2">Putative hydrophobic protein (TIGR00271 family)</fullName>
    </submittedName>
</protein>
<gene>
    <name evidence="2" type="ORF">FB561_7224</name>
</gene>
<keyword evidence="1" id="KW-1133">Transmembrane helix</keyword>
<keyword evidence="1" id="KW-0472">Membrane</keyword>
<name>A0A561B3A3_9ACTN</name>
<dbReference type="EMBL" id="VIVK01000003">
    <property type="protein sequence ID" value="TWD73335.1"/>
    <property type="molecule type" value="Genomic_DNA"/>
</dbReference>
<reference evidence="2 3" key="1">
    <citation type="submission" date="2019-06" db="EMBL/GenBank/DDBJ databases">
        <title>Sequencing the genomes of 1000 actinobacteria strains.</title>
        <authorList>
            <person name="Klenk H.-P."/>
        </authorList>
    </citation>
    <scope>NUCLEOTIDE SEQUENCE [LARGE SCALE GENOMIC DNA]</scope>
    <source>
        <strain evidence="2 3">DSM 24683</strain>
    </source>
</reference>
<feature type="transmembrane region" description="Helical" evidence="1">
    <location>
        <begin position="117"/>
        <end position="134"/>
    </location>
</feature>
<dbReference type="PANTHER" id="PTHR20992">
    <property type="entry name" value="AT15442P-RELATED"/>
    <property type="match status" value="1"/>
</dbReference>
<organism evidence="2 3">
    <name type="scientific">Kribbella amoyensis</name>
    <dbReference type="NCBI Taxonomy" id="996641"/>
    <lineage>
        <taxon>Bacteria</taxon>
        <taxon>Bacillati</taxon>
        <taxon>Actinomycetota</taxon>
        <taxon>Actinomycetes</taxon>
        <taxon>Propionibacteriales</taxon>
        <taxon>Kribbellaceae</taxon>
        <taxon>Kribbella</taxon>
    </lineage>
</organism>
<proteinExistence type="predicted"/>
<keyword evidence="1" id="KW-0812">Transmembrane</keyword>
<feature type="transmembrane region" description="Helical" evidence="1">
    <location>
        <begin position="173"/>
        <end position="197"/>
    </location>
</feature>